<dbReference type="Gene3D" id="1.10.760.10">
    <property type="entry name" value="Cytochrome c-like domain"/>
    <property type="match status" value="1"/>
</dbReference>
<proteinExistence type="predicted"/>
<organism evidence="7 8">
    <name type="scientific">Henriciella pelagia</name>
    <dbReference type="NCBI Taxonomy" id="1977912"/>
    <lineage>
        <taxon>Bacteria</taxon>
        <taxon>Pseudomonadati</taxon>
        <taxon>Pseudomonadota</taxon>
        <taxon>Alphaproteobacteria</taxon>
        <taxon>Hyphomonadales</taxon>
        <taxon>Hyphomonadaceae</taxon>
        <taxon>Henriciella</taxon>
    </lineage>
</organism>
<feature type="domain" description="Cytochrome c" evidence="6">
    <location>
        <begin position="28"/>
        <end position="112"/>
    </location>
</feature>
<evidence type="ECO:0000256" key="1">
    <source>
        <dbReference type="ARBA" id="ARBA00022617"/>
    </source>
</evidence>
<dbReference type="SUPFAM" id="SSF46626">
    <property type="entry name" value="Cytochrome c"/>
    <property type="match status" value="1"/>
</dbReference>
<feature type="signal peptide" evidence="5">
    <location>
        <begin position="1"/>
        <end position="20"/>
    </location>
</feature>
<comment type="caution">
    <text evidence="7">The sequence shown here is derived from an EMBL/GenBank/DDBJ whole genome shotgun (WGS) entry which is preliminary data.</text>
</comment>
<dbReference type="PROSITE" id="PS51257">
    <property type="entry name" value="PROKAR_LIPOPROTEIN"/>
    <property type="match status" value="1"/>
</dbReference>
<dbReference type="Proteomes" id="UP000628854">
    <property type="component" value="Unassembled WGS sequence"/>
</dbReference>
<sequence length="114" mass="11617">MIRKVRGLILAGLLAGAGLAACSPAATPDESVGAQANAGLSPVAGLALTCSGCHSSMGGGIADISDYTSEAIMTALDRYRLEVDGTTVMHRLTRGYSEDQLQAISDYLGAGQDE</sequence>
<dbReference type="PROSITE" id="PS51007">
    <property type="entry name" value="CYTC"/>
    <property type="match status" value="1"/>
</dbReference>
<keyword evidence="2 4" id="KW-0479">Metal-binding</keyword>
<protein>
    <recommendedName>
        <fullName evidence="6">Cytochrome c domain-containing protein</fullName>
    </recommendedName>
</protein>
<dbReference type="EMBL" id="BMKF01000002">
    <property type="protein sequence ID" value="GGB68148.1"/>
    <property type="molecule type" value="Genomic_DNA"/>
</dbReference>
<keyword evidence="5" id="KW-0732">Signal</keyword>
<evidence type="ECO:0000256" key="4">
    <source>
        <dbReference type="PROSITE-ProRule" id="PRU00433"/>
    </source>
</evidence>
<dbReference type="InterPro" id="IPR036909">
    <property type="entry name" value="Cyt_c-like_dom_sf"/>
</dbReference>
<evidence type="ECO:0000256" key="3">
    <source>
        <dbReference type="ARBA" id="ARBA00023004"/>
    </source>
</evidence>
<dbReference type="RefSeq" id="WP_084393049.1">
    <property type="nucleotide sequence ID" value="NZ_BMKF01000002.1"/>
</dbReference>
<keyword evidence="8" id="KW-1185">Reference proteome</keyword>
<dbReference type="InterPro" id="IPR009056">
    <property type="entry name" value="Cyt_c-like_dom"/>
</dbReference>
<keyword evidence="3 4" id="KW-0408">Iron</keyword>
<evidence type="ECO:0000313" key="8">
    <source>
        <dbReference type="Proteomes" id="UP000628854"/>
    </source>
</evidence>
<feature type="chain" id="PRO_5047085277" description="Cytochrome c domain-containing protein" evidence="5">
    <location>
        <begin position="21"/>
        <end position="114"/>
    </location>
</feature>
<evidence type="ECO:0000256" key="2">
    <source>
        <dbReference type="ARBA" id="ARBA00022723"/>
    </source>
</evidence>
<name>A0ABQ1JGT1_9PROT</name>
<evidence type="ECO:0000259" key="6">
    <source>
        <dbReference type="PROSITE" id="PS51007"/>
    </source>
</evidence>
<evidence type="ECO:0000256" key="5">
    <source>
        <dbReference type="SAM" id="SignalP"/>
    </source>
</evidence>
<keyword evidence="1 4" id="KW-0349">Heme</keyword>
<reference evidence="8" key="1">
    <citation type="journal article" date="2019" name="Int. J. Syst. Evol. Microbiol.">
        <title>The Global Catalogue of Microorganisms (GCM) 10K type strain sequencing project: providing services to taxonomists for standard genome sequencing and annotation.</title>
        <authorList>
            <consortium name="The Broad Institute Genomics Platform"/>
            <consortium name="The Broad Institute Genome Sequencing Center for Infectious Disease"/>
            <person name="Wu L."/>
            <person name="Ma J."/>
        </authorList>
    </citation>
    <scope>NUCLEOTIDE SEQUENCE [LARGE SCALE GENOMIC DNA]</scope>
    <source>
        <strain evidence="8">CGMCC 1.15928</strain>
    </source>
</reference>
<gene>
    <name evidence="7" type="ORF">GCM10011503_15960</name>
</gene>
<accession>A0ABQ1JGT1</accession>
<evidence type="ECO:0000313" key="7">
    <source>
        <dbReference type="EMBL" id="GGB68148.1"/>
    </source>
</evidence>